<feature type="coiled-coil region" evidence="1">
    <location>
        <begin position="595"/>
        <end position="654"/>
    </location>
</feature>
<feature type="coiled-coil region" evidence="1">
    <location>
        <begin position="1305"/>
        <end position="1430"/>
    </location>
</feature>
<evidence type="ECO:0000256" key="1">
    <source>
        <dbReference type="SAM" id="Coils"/>
    </source>
</evidence>
<accession>A0AAE1LPP5</accession>
<feature type="region of interest" description="Disordered" evidence="2">
    <location>
        <begin position="958"/>
        <end position="987"/>
    </location>
</feature>
<evidence type="ECO:0000313" key="3">
    <source>
        <dbReference type="EMBL" id="KAK3927140.1"/>
    </source>
</evidence>
<feature type="compositionally biased region" description="Basic and acidic residues" evidence="2">
    <location>
        <begin position="690"/>
        <end position="704"/>
    </location>
</feature>
<protein>
    <submittedName>
        <fullName evidence="3">Myosin-7B</fullName>
    </submittedName>
</protein>
<dbReference type="EMBL" id="JAHWGI010001278">
    <property type="protein sequence ID" value="KAK3927140.1"/>
    <property type="molecule type" value="Genomic_DNA"/>
</dbReference>
<feature type="compositionally biased region" description="Basic and acidic residues" evidence="2">
    <location>
        <begin position="1161"/>
        <end position="1181"/>
    </location>
</feature>
<reference evidence="3" key="1">
    <citation type="submission" date="2021-07" db="EMBL/GenBank/DDBJ databases">
        <authorList>
            <person name="Catto M.A."/>
            <person name="Jacobson A."/>
            <person name="Kennedy G."/>
            <person name="Labadie P."/>
            <person name="Hunt B.G."/>
            <person name="Srinivasan R."/>
        </authorList>
    </citation>
    <scope>NUCLEOTIDE SEQUENCE</scope>
    <source>
        <strain evidence="3">PL_HMW_Pooled</strain>
        <tissue evidence="3">Head</tissue>
    </source>
</reference>
<feature type="region of interest" description="Disordered" evidence="2">
    <location>
        <begin position="1436"/>
        <end position="1481"/>
    </location>
</feature>
<feature type="region of interest" description="Disordered" evidence="2">
    <location>
        <begin position="1161"/>
        <end position="1183"/>
    </location>
</feature>
<keyword evidence="4" id="KW-1185">Reference proteome</keyword>
<organism evidence="3 4">
    <name type="scientific">Frankliniella fusca</name>
    <dbReference type="NCBI Taxonomy" id="407009"/>
    <lineage>
        <taxon>Eukaryota</taxon>
        <taxon>Metazoa</taxon>
        <taxon>Ecdysozoa</taxon>
        <taxon>Arthropoda</taxon>
        <taxon>Hexapoda</taxon>
        <taxon>Insecta</taxon>
        <taxon>Pterygota</taxon>
        <taxon>Neoptera</taxon>
        <taxon>Paraneoptera</taxon>
        <taxon>Thysanoptera</taxon>
        <taxon>Terebrantia</taxon>
        <taxon>Thripoidea</taxon>
        <taxon>Thripidae</taxon>
        <taxon>Frankliniella</taxon>
    </lineage>
</organism>
<dbReference type="PANTHER" id="PTHR23159:SF31">
    <property type="entry name" value="CENTROSOME-ASSOCIATED PROTEIN CEP250 ISOFORM X1"/>
    <property type="match status" value="1"/>
</dbReference>
<reference evidence="3" key="2">
    <citation type="journal article" date="2023" name="BMC Genomics">
        <title>Pest status, molecular evolution, and epigenetic factors derived from the genome assembly of Frankliniella fusca, a thysanopteran phytovirus vector.</title>
        <authorList>
            <person name="Catto M.A."/>
            <person name="Labadie P.E."/>
            <person name="Jacobson A.L."/>
            <person name="Kennedy G.G."/>
            <person name="Srinivasan R."/>
            <person name="Hunt B.G."/>
        </authorList>
    </citation>
    <scope>NUCLEOTIDE SEQUENCE</scope>
    <source>
        <strain evidence="3">PL_HMW_Pooled</strain>
    </source>
</reference>
<name>A0AAE1LPP5_9NEOP</name>
<feature type="coiled-coil region" evidence="1">
    <location>
        <begin position="1239"/>
        <end position="1280"/>
    </location>
</feature>
<feature type="region of interest" description="Disordered" evidence="2">
    <location>
        <begin position="1"/>
        <end position="29"/>
    </location>
</feature>
<feature type="region of interest" description="Disordered" evidence="2">
    <location>
        <begin position="689"/>
        <end position="719"/>
    </location>
</feature>
<gene>
    <name evidence="3" type="ORF">KUF71_015446</name>
</gene>
<evidence type="ECO:0000313" key="4">
    <source>
        <dbReference type="Proteomes" id="UP001219518"/>
    </source>
</evidence>
<keyword evidence="1" id="KW-0175">Coiled coil</keyword>
<feature type="region of interest" description="Disordered" evidence="2">
    <location>
        <begin position="414"/>
        <end position="442"/>
    </location>
</feature>
<dbReference type="Proteomes" id="UP001219518">
    <property type="component" value="Unassembled WGS sequence"/>
</dbReference>
<evidence type="ECO:0000256" key="2">
    <source>
        <dbReference type="SAM" id="MobiDB-lite"/>
    </source>
</evidence>
<proteinExistence type="predicted"/>
<comment type="caution">
    <text evidence="3">The sequence shown here is derived from an EMBL/GenBank/DDBJ whole genome shotgun (WGS) entry which is preliminary data.</text>
</comment>
<dbReference type="PANTHER" id="PTHR23159">
    <property type="entry name" value="CENTROSOMAL PROTEIN 2"/>
    <property type="match status" value="1"/>
</dbReference>
<sequence>MSRSVSPGVHFREPEEDNEAPCKVTDPNSGSICGETDNLRILEQFQRVYADRLKRLDGDNELAMHTLKSWVHDLTEQNKMLVHTVEELERELLKRVDLMHDQLQKTSLVIKRNEHLAKREKNEVEINLRQQVQLLQNDISSLLDIINQAKEQGFWPVDNVKLHTVSKSQLISTSPKRRPLPTQENVKAPNHLEKSPIKEILATSTALGNRSVSLNVSTQTEQDFFNSFAFCMGDGNASLSEQNQKFSNIAEEIRNIPVNSNLLNADGDSRQRMPEVPLSVQFDSCTQTSGDKIFQTSFTVPVDLQRIIVCTLPVFDGPTENSSSNLLISANNCVSPCQQDCSQVFHAMGTNQGKDKALCSKTPQIQSPLMSSLSGKNTHLKCTVDDTVSCEFSDSLESIARSEHKLEAINTLHESIPSNPSTQESLSIQQPRGASTAEKNVQSDVDNLKTQLAEKDAEIHSLLDRIEEMQDIFALTSKQLKQAIEAEQRSVQELAINQGTVFPNMQSKEEVDHSQLVEPVSPWVEERLKQQQEQVTSLISRVRELESDCDIVKIERDRLAGKLEVPNDIQVETKPTSDPSMIILSKELVTTRQQFAEATKQVQMLALAVKDLEKKNHETKAALTTEVADKHDQILELRREIHDLETQVKEAKMQTNLKDSIIQDMRRELKYLRNKMRFLGVEVPAPLPPHPEKIPKRNKCKEPKASLVRSKQSTSDPALVHDDFPGSQKSSRHCHGVKCSQSLPVHILPHPQYFVKSKSEPSQVEEHSKVKTKSKFCSNNYKEKSHSRNQFHFMECGENLTKSERLNHSPEILNGNMPNSCFQKNRENSKNLLEEGSNITPVTPCPLALQNLSSLQYLKKGGIGENEHEVTHIGLTSATQTTLSDIYCERTAYYTSPHDFGPYTCGNCDGTASSSNVQACDSVVIAHIPPLPPNKIAHILIKTPSDIATCEKTIEMITTSNHDSDESDIDNSSESGSDVDNKSRGKAFPAIPEGISVCDSGVDEGELSSSSNSIQAEVNLLRSQLNEQVKQKLEQDKELVVQKQKVLALEKELENCRKVPAHSPQVPSITLRELEEYRLCTVEGQAAVEELNDEIDAIVSDLNTQEEKAANIQKATNAFSAIIQNMQEQLTRQITDPASIQKALTDAVECAHDLHQKADDFIRERRSGEQRRAARERKVNKLQEQLDASHDNMRDGIEAMENALAERYEADRLSQQEFSDGSSYHSCRGSDSSGCLKQVERLEESNAELLSNLTTMERQKREAEAKAAQSLRDMERMKEQISRRSFTEELLHTKEQTICELQGALDSTRRQMKDLQSDFERTSRERDSIKTMLEQQSNAGPLQVAELQSELARLRNQLSSMNSKQALVEQYERRLKDSSEQAEKLSAQLNTLALNLQAKETMLSNKEEMINILQDTLHRTREEMKLLKDKSVSKSSFSLPWRNGKKKMGGPSSSTDKGDPDEAAGTVGAETDEVSGSSGVWGWTRNTAARKHRVHDV</sequence>